<dbReference type="RefSeq" id="WP_021874532.1">
    <property type="nucleotide sequence ID" value="NZ_CP018624.1"/>
</dbReference>
<gene>
    <name evidence="1" type="ORF">K4H94_07915</name>
</gene>
<protein>
    <submittedName>
        <fullName evidence="1">Uncharacterized protein</fullName>
    </submittedName>
</protein>
<organism evidence="1 2">
    <name type="scientific">Clostridium chauvoei</name>
    <dbReference type="NCBI Taxonomy" id="46867"/>
    <lineage>
        <taxon>Bacteria</taxon>
        <taxon>Bacillati</taxon>
        <taxon>Bacillota</taxon>
        <taxon>Clostridia</taxon>
        <taxon>Eubacteriales</taxon>
        <taxon>Clostridiaceae</taxon>
        <taxon>Clostridium</taxon>
    </lineage>
</organism>
<evidence type="ECO:0000313" key="2">
    <source>
        <dbReference type="Proteomes" id="UP000775179"/>
    </source>
</evidence>
<accession>A0ABD4RI63</accession>
<evidence type="ECO:0000313" key="1">
    <source>
        <dbReference type="EMBL" id="MBX7290968.1"/>
    </source>
</evidence>
<dbReference type="EMBL" id="JAIFTX010000015">
    <property type="protein sequence ID" value="MBX7290968.1"/>
    <property type="molecule type" value="Genomic_DNA"/>
</dbReference>
<dbReference type="KEGG" id="cchv:BTM20_12725"/>
<comment type="caution">
    <text evidence="1">The sequence shown here is derived from an EMBL/GenBank/DDBJ whole genome shotgun (WGS) entry which is preliminary data.</text>
</comment>
<dbReference type="AlphaFoldDB" id="A0ABD4RI63"/>
<dbReference type="Proteomes" id="UP000775179">
    <property type="component" value="Unassembled WGS sequence"/>
</dbReference>
<dbReference type="GeneID" id="66302743"/>
<sequence length="112" mass="12673">MNKSTHKKLLENLKKGTDESIAKIIEDKKNFPSFDNITYNDDLTEFNIFVDKQSYNSIQSLGVLAFYFTGNMYQAMNCVSSDKINTTVNFIDSSTKEVIESGNSKDMGNSFN</sequence>
<name>A0ABD4RI63_9CLOT</name>
<reference evidence="1 2" key="1">
    <citation type="submission" date="2021-08" db="EMBL/GenBank/DDBJ databases">
        <title>Genome sequence analysis of Clostridium chauvoei strains of European origin and evaluation of typing options for outbreak investigations.</title>
        <authorList>
            <person name="Abdel-Glil M."/>
            <person name="Thomas P."/>
            <person name="Seyboldt C."/>
        </authorList>
    </citation>
    <scope>NUCLEOTIDE SEQUENCE [LARGE SCALE GENOMIC DNA]</scope>
    <source>
        <strain evidence="1 2">S0260-09</strain>
    </source>
</reference>
<proteinExistence type="predicted"/>